<name>Q1IHK9_KORVE</name>
<evidence type="ECO:0000313" key="2">
    <source>
        <dbReference type="EMBL" id="ABF43641.1"/>
    </source>
</evidence>
<evidence type="ECO:0000256" key="1">
    <source>
        <dbReference type="SAM" id="SignalP"/>
    </source>
</evidence>
<feature type="chain" id="PRO_5004191143" evidence="1">
    <location>
        <begin position="20"/>
        <end position="271"/>
    </location>
</feature>
<dbReference type="eggNOG" id="COG5563">
    <property type="taxonomic scope" value="Bacteria"/>
</dbReference>
<evidence type="ECO:0000313" key="3">
    <source>
        <dbReference type="Proteomes" id="UP000002432"/>
    </source>
</evidence>
<accession>Q1IHK9</accession>
<reference evidence="2 3" key="1">
    <citation type="journal article" date="2009" name="Appl. Environ. Microbiol.">
        <title>Three genomes from the phylum Acidobacteria provide insight into the lifestyles of these microorganisms in soils.</title>
        <authorList>
            <person name="Ward N.L."/>
            <person name="Challacombe J.F."/>
            <person name="Janssen P.H."/>
            <person name="Henrissat B."/>
            <person name="Coutinho P.M."/>
            <person name="Wu M."/>
            <person name="Xie G."/>
            <person name="Haft D.H."/>
            <person name="Sait M."/>
            <person name="Badger J."/>
            <person name="Barabote R.D."/>
            <person name="Bradley B."/>
            <person name="Brettin T.S."/>
            <person name="Brinkac L.M."/>
            <person name="Bruce D."/>
            <person name="Creasy T."/>
            <person name="Daugherty S.C."/>
            <person name="Davidsen T.M."/>
            <person name="DeBoy R.T."/>
            <person name="Detter J.C."/>
            <person name="Dodson R.J."/>
            <person name="Durkin A.S."/>
            <person name="Ganapathy A."/>
            <person name="Gwinn-Giglio M."/>
            <person name="Han C.S."/>
            <person name="Khouri H."/>
            <person name="Kiss H."/>
            <person name="Kothari S.P."/>
            <person name="Madupu R."/>
            <person name="Nelson K.E."/>
            <person name="Nelson W.C."/>
            <person name="Paulsen I."/>
            <person name="Penn K."/>
            <person name="Ren Q."/>
            <person name="Rosovitz M.J."/>
            <person name="Selengut J.D."/>
            <person name="Shrivastava S."/>
            <person name="Sullivan S.A."/>
            <person name="Tapia R."/>
            <person name="Thompson L.S."/>
            <person name="Watkins K.L."/>
            <person name="Yang Q."/>
            <person name="Yu C."/>
            <person name="Zafar N."/>
            <person name="Zhou L."/>
            <person name="Kuske C.R."/>
        </authorList>
    </citation>
    <scope>NUCLEOTIDE SEQUENCE [LARGE SCALE GENOMIC DNA]</scope>
    <source>
        <strain evidence="2 3">Ellin345</strain>
    </source>
</reference>
<dbReference type="STRING" id="204669.Acid345_4641"/>
<organism evidence="2 3">
    <name type="scientific">Koribacter versatilis (strain Ellin345)</name>
    <dbReference type="NCBI Taxonomy" id="204669"/>
    <lineage>
        <taxon>Bacteria</taxon>
        <taxon>Pseudomonadati</taxon>
        <taxon>Acidobacteriota</taxon>
        <taxon>Terriglobia</taxon>
        <taxon>Terriglobales</taxon>
        <taxon>Candidatus Korobacteraceae</taxon>
        <taxon>Candidatus Korobacter</taxon>
    </lineage>
</organism>
<dbReference type="EnsemblBacteria" id="ABF43641">
    <property type="protein sequence ID" value="ABF43641"/>
    <property type="gene ID" value="Acid345_4641"/>
</dbReference>
<feature type="signal peptide" evidence="1">
    <location>
        <begin position="1"/>
        <end position="19"/>
    </location>
</feature>
<dbReference type="HOGENOM" id="CLU_1025945_0_0_0"/>
<dbReference type="RefSeq" id="WP_011525438.1">
    <property type="nucleotide sequence ID" value="NC_008009.1"/>
</dbReference>
<proteinExistence type="predicted"/>
<dbReference type="KEGG" id="aba:Acid345_4641"/>
<sequence length="271" mass="28936">MRLGRVLFFVVMSCLTALAQMTPASCTFKTFDFGTSGITLPTGINRWGNAIGFDSVQGKEWIRFTDGRLQVLTTAARMTKRNAFGVTVGARSHKGAILTPDGKLTLLGYPGADDTNFTGINRYGTIVGQAYHQGTNAFQVTFVLRGTTFTKLPLPDGANSIVISDTGVIGGDYPVTKNGVVYVHGFIYANGKFQDWVVPNETDGDVVDINATGEIASSAALYKNGKFYSVTYPGPYNSGSIQGMNGFGNITGYYESSLTTISGFVGDCTLP</sequence>
<dbReference type="OrthoDB" id="114775at2"/>
<protein>
    <submittedName>
        <fullName evidence="2">Uncharacterized protein</fullName>
    </submittedName>
</protein>
<dbReference type="AlphaFoldDB" id="Q1IHK9"/>
<gene>
    <name evidence="2" type="ordered locus">Acid345_4641</name>
</gene>
<dbReference type="Proteomes" id="UP000002432">
    <property type="component" value="Chromosome"/>
</dbReference>
<keyword evidence="1" id="KW-0732">Signal</keyword>
<dbReference type="EMBL" id="CP000360">
    <property type="protein sequence ID" value="ABF43641.1"/>
    <property type="molecule type" value="Genomic_DNA"/>
</dbReference>
<keyword evidence="3" id="KW-1185">Reference proteome</keyword>